<dbReference type="NCBIfam" id="TIGR00005">
    <property type="entry name" value="rluA_subfam"/>
    <property type="match status" value="1"/>
</dbReference>
<dbReference type="InterPro" id="IPR006225">
    <property type="entry name" value="PsdUridine_synth_RluC/D"/>
</dbReference>
<keyword evidence="4" id="KW-0694">RNA-binding</keyword>
<dbReference type="PANTHER" id="PTHR21600">
    <property type="entry name" value="MITOCHONDRIAL RNA PSEUDOURIDINE SYNTHASE"/>
    <property type="match status" value="1"/>
</dbReference>
<dbReference type="InterPro" id="IPR020103">
    <property type="entry name" value="PsdUridine_synth_cat_dom_sf"/>
</dbReference>
<dbReference type="AlphaFoldDB" id="D0LGK2"/>
<dbReference type="EMBL" id="CP001804">
    <property type="protein sequence ID" value="ACY12748.1"/>
    <property type="molecule type" value="Genomic_DNA"/>
</dbReference>
<evidence type="ECO:0000256" key="3">
    <source>
        <dbReference type="PIRSR" id="PIRSR606225-1"/>
    </source>
</evidence>
<dbReference type="Proteomes" id="UP000001880">
    <property type="component" value="Chromosome"/>
</dbReference>
<dbReference type="HOGENOM" id="CLU_016902_4_4_7"/>
<dbReference type="InterPro" id="IPR050188">
    <property type="entry name" value="RluA_PseudoU_synthase"/>
</dbReference>
<gene>
    <name evidence="8" type="ordered locus">Hoch_0107</name>
</gene>
<comment type="function">
    <text evidence="5">Responsible for synthesis of pseudouridine from uracil.</text>
</comment>
<dbReference type="KEGG" id="hoh:Hoch_0107"/>
<proteinExistence type="inferred from homology"/>
<feature type="active site" evidence="3">
    <location>
        <position position="128"/>
    </location>
</feature>
<evidence type="ECO:0000256" key="2">
    <source>
        <dbReference type="ARBA" id="ARBA00023235"/>
    </source>
</evidence>
<dbReference type="GO" id="GO:0000455">
    <property type="term" value="P:enzyme-directed rRNA pseudouridine synthesis"/>
    <property type="evidence" value="ECO:0007669"/>
    <property type="project" value="UniProtKB-ARBA"/>
</dbReference>
<evidence type="ECO:0000256" key="1">
    <source>
        <dbReference type="ARBA" id="ARBA00010876"/>
    </source>
</evidence>
<feature type="domain" description="Pseudouridine synthase RsuA/RluA-like" evidence="6">
    <location>
        <begin position="78"/>
        <end position="231"/>
    </location>
</feature>
<dbReference type="CDD" id="cd00165">
    <property type="entry name" value="S4"/>
    <property type="match status" value="1"/>
</dbReference>
<evidence type="ECO:0000313" key="8">
    <source>
        <dbReference type="EMBL" id="ACY12748.1"/>
    </source>
</evidence>
<keyword evidence="9" id="KW-1185">Reference proteome</keyword>
<evidence type="ECO:0000259" key="7">
    <source>
        <dbReference type="Pfam" id="PF01479"/>
    </source>
</evidence>
<evidence type="ECO:0000256" key="5">
    <source>
        <dbReference type="RuleBase" id="RU362028"/>
    </source>
</evidence>
<dbReference type="STRING" id="502025.Hoch_0107"/>
<sequence length="304" mass="33597">MADADAGKALAGFVRERLSLPWSRARQLVGTGKVFIDGSRCTDAGQRLRAGQEVGLHMSAPRPQTRGARVRIAYEDAHVVVIDKPVDVSSVPYERRETGTAMDLLREAWRKLRPDAGRTPLHVVHRIDKATSGLLAFAKTKRAELGLAAQFRQHTLERAYLCVAHGAVRAQRIESRLVRDRGDGLRGSTRAPNQGKRAVTHVEVLEELARASLCQVRLETGKTHQIRIHLAERGHPLVGERVYKRDAEFRGHTLIDAPRLMLHAATLGFAHPITGERVFVESPLPENFAAVLARLRAESGQRGG</sequence>
<dbReference type="PROSITE" id="PS50889">
    <property type="entry name" value="S4"/>
    <property type="match status" value="1"/>
</dbReference>
<protein>
    <recommendedName>
        <fullName evidence="5">Pseudouridine synthase</fullName>
        <ecNumber evidence="5">5.4.99.-</ecNumber>
    </recommendedName>
</protein>
<accession>D0LGK2</accession>
<evidence type="ECO:0000313" key="9">
    <source>
        <dbReference type="Proteomes" id="UP000001880"/>
    </source>
</evidence>
<dbReference type="InterPro" id="IPR006145">
    <property type="entry name" value="PsdUridine_synth_RsuA/RluA"/>
</dbReference>
<dbReference type="GO" id="GO:0003723">
    <property type="term" value="F:RNA binding"/>
    <property type="evidence" value="ECO:0007669"/>
    <property type="project" value="UniProtKB-KW"/>
</dbReference>
<name>D0LGK2_HALO1</name>
<evidence type="ECO:0000259" key="6">
    <source>
        <dbReference type="Pfam" id="PF00849"/>
    </source>
</evidence>
<comment type="similarity">
    <text evidence="1 5">Belongs to the pseudouridine synthase RluA family.</text>
</comment>
<dbReference type="SUPFAM" id="SSF55174">
    <property type="entry name" value="Alpha-L RNA-binding motif"/>
    <property type="match status" value="1"/>
</dbReference>
<dbReference type="Gene3D" id="3.30.2350.10">
    <property type="entry name" value="Pseudouridine synthase"/>
    <property type="match status" value="1"/>
</dbReference>
<dbReference type="SUPFAM" id="SSF55120">
    <property type="entry name" value="Pseudouridine synthase"/>
    <property type="match status" value="1"/>
</dbReference>
<dbReference type="Pfam" id="PF01479">
    <property type="entry name" value="S4"/>
    <property type="match status" value="1"/>
</dbReference>
<dbReference type="eggNOG" id="COG0564">
    <property type="taxonomic scope" value="Bacteria"/>
</dbReference>
<reference evidence="8 9" key="1">
    <citation type="journal article" date="2010" name="Stand. Genomic Sci.">
        <title>Complete genome sequence of Haliangium ochraceum type strain (SMP-2).</title>
        <authorList>
            <consortium name="US DOE Joint Genome Institute (JGI-PGF)"/>
            <person name="Ivanova N."/>
            <person name="Daum C."/>
            <person name="Lang E."/>
            <person name="Abt B."/>
            <person name="Kopitz M."/>
            <person name="Saunders E."/>
            <person name="Lapidus A."/>
            <person name="Lucas S."/>
            <person name="Glavina Del Rio T."/>
            <person name="Nolan M."/>
            <person name="Tice H."/>
            <person name="Copeland A."/>
            <person name="Cheng J.F."/>
            <person name="Chen F."/>
            <person name="Bruce D."/>
            <person name="Goodwin L."/>
            <person name="Pitluck S."/>
            <person name="Mavromatis K."/>
            <person name="Pati A."/>
            <person name="Mikhailova N."/>
            <person name="Chen A."/>
            <person name="Palaniappan K."/>
            <person name="Land M."/>
            <person name="Hauser L."/>
            <person name="Chang Y.J."/>
            <person name="Jeffries C.D."/>
            <person name="Detter J.C."/>
            <person name="Brettin T."/>
            <person name="Rohde M."/>
            <person name="Goker M."/>
            <person name="Bristow J."/>
            <person name="Markowitz V."/>
            <person name="Eisen J.A."/>
            <person name="Hugenholtz P."/>
            <person name="Kyrpides N.C."/>
            <person name="Klenk H.P."/>
        </authorList>
    </citation>
    <scope>NUCLEOTIDE SEQUENCE [LARGE SCALE GENOMIC DNA]</scope>
    <source>
        <strain evidence="9">DSM 14365 / CIP 107738 / JCM 11303 / AJ 13395 / SMP-2</strain>
    </source>
</reference>
<dbReference type="CDD" id="cd02869">
    <property type="entry name" value="PseudoU_synth_RluA_like"/>
    <property type="match status" value="1"/>
</dbReference>
<dbReference type="Pfam" id="PF00849">
    <property type="entry name" value="PseudoU_synth_2"/>
    <property type="match status" value="1"/>
</dbReference>
<keyword evidence="2 5" id="KW-0413">Isomerase</keyword>
<organism evidence="8 9">
    <name type="scientific">Haliangium ochraceum (strain DSM 14365 / JCM 11303 / SMP-2)</name>
    <dbReference type="NCBI Taxonomy" id="502025"/>
    <lineage>
        <taxon>Bacteria</taxon>
        <taxon>Pseudomonadati</taxon>
        <taxon>Myxococcota</taxon>
        <taxon>Polyangia</taxon>
        <taxon>Haliangiales</taxon>
        <taxon>Kofleriaceae</taxon>
        <taxon>Haliangium</taxon>
    </lineage>
</organism>
<dbReference type="InterPro" id="IPR002942">
    <property type="entry name" value="S4_RNA-bd"/>
</dbReference>
<feature type="domain" description="RNA-binding S4" evidence="7">
    <location>
        <begin position="23"/>
        <end position="54"/>
    </location>
</feature>
<evidence type="ECO:0000256" key="4">
    <source>
        <dbReference type="PROSITE-ProRule" id="PRU00182"/>
    </source>
</evidence>
<dbReference type="EC" id="5.4.99.-" evidence="5"/>
<comment type="catalytic activity">
    <reaction evidence="5">
        <text>a uridine in RNA = a pseudouridine in RNA</text>
        <dbReference type="Rhea" id="RHEA:48348"/>
        <dbReference type="Rhea" id="RHEA-COMP:12068"/>
        <dbReference type="Rhea" id="RHEA-COMP:12069"/>
        <dbReference type="ChEBI" id="CHEBI:65314"/>
        <dbReference type="ChEBI" id="CHEBI:65315"/>
    </reaction>
</comment>
<dbReference type="GO" id="GO:0120159">
    <property type="term" value="F:rRNA pseudouridine synthase activity"/>
    <property type="evidence" value="ECO:0007669"/>
    <property type="project" value="UniProtKB-ARBA"/>
</dbReference>
<dbReference type="PANTHER" id="PTHR21600:SF87">
    <property type="entry name" value="RNA PSEUDOURIDYLATE SYNTHASE DOMAIN-CONTAINING PROTEIN 1"/>
    <property type="match status" value="1"/>
</dbReference>